<dbReference type="EC" id="4.-.-.-" evidence="3"/>
<evidence type="ECO:0000313" key="5">
    <source>
        <dbReference type="Proteomes" id="UP000664844"/>
    </source>
</evidence>
<dbReference type="InterPro" id="IPR012674">
    <property type="entry name" value="Calycin"/>
</dbReference>
<proteinExistence type="inferred from homology"/>
<comment type="function">
    <text evidence="3">Covalently attaches a chromophore to Cys residue(s) of phycobiliproteins.</text>
</comment>
<dbReference type="Pfam" id="PF09367">
    <property type="entry name" value="CpeS"/>
    <property type="match status" value="1"/>
</dbReference>
<comment type="similarity">
    <text evidence="1 3">Belongs to the CpcS/CpeS biliprotein lyase family.</text>
</comment>
<evidence type="ECO:0000313" key="4">
    <source>
        <dbReference type="EMBL" id="MBO0350637.1"/>
    </source>
</evidence>
<keyword evidence="5" id="KW-1185">Reference proteome</keyword>
<dbReference type="HAMAP" id="MF_01459">
    <property type="entry name" value="Chrphore_lyase_CpxS"/>
    <property type="match status" value="1"/>
</dbReference>
<name>A0ABS3FW97_9CYAN</name>
<reference evidence="4 5" key="1">
    <citation type="submission" date="2021-03" db="EMBL/GenBank/DDBJ databases">
        <title>Metabolic Capacity of the Antarctic Cyanobacterium Phormidium pseudopriestleyi that Sustains Oxygenic Photosynthesis in the Presence of Hydrogen Sulfide.</title>
        <authorList>
            <person name="Lumian J.E."/>
            <person name="Jungblut A.D."/>
            <person name="Dillon M.L."/>
            <person name="Hawes I."/>
            <person name="Doran P.T."/>
            <person name="Mackey T.J."/>
            <person name="Dick G.J."/>
            <person name="Grettenberger C.L."/>
            <person name="Sumner D.Y."/>
        </authorList>
    </citation>
    <scope>NUCLEOTIDE SEQUENCE [LARGE SCALE GENOMIC DNA]</scope>
    <source>
        <strain evidence="4 5">FRX01</strain>
    </source>
</reference>
<dbReference type="Gene3D" id="2.40.128.20">
    <property type="match status" value="1"/>
</dbReference>
<organism evidence="4 5">
    <name type="scientific">Phormidium pseudopriestleyi FRX01</name>
    <dbReference type="NCBI Taxonomy" id="1759528"/>
    <lineage>
        <taxon>Bacteria</taxon>
        <taxon>Bacillati</taxon>
        <taxon>Cyanobacteriota</taxon>
        <taxon>Cyanophyceae</taxon>
        <taxon>Oscillatoriophycideae</taxon>
        <taxon>Oscillatoriales</taxon>
        <taxon>Oscillatoriaceae</taxon>
        <taxon>Phormidium</taxon>
    </lineage>
</organism>
<evidence type="ECO:0000256" key="2">
    <source>
        <dbReference type="ARBA" id="ARBA00023239"/>
    </source>
</evidence>
<sequence>MDIIEFFQHSAGKWFSQRTCQDLPAVKSVAGTTDLWLDALSSEDPEAIALCQEYGIDPAEALGGVRIRWENKPLDSEPKQSGSTLLVAIANGSQPTEGQLLRKSTTSDELPTQSRYIIGSDDVVTFIAESEHLYEEERIWYASDNLRLRTHVVKRADGFSLASFYSEIRMGGKPKED</sequence>
<comment type="caution">
    <text evidence="4">The sequence shown here is derived from an EMBL/GenBank/DDBJ whole genome shotgun (WGS) entry which is preliminary data.</text>
</comment>
<gene>
    <name evidence="3" type="primary">cpcS</name>
    <name evidence="4" type="ORF">J0895_16345</name>
</gene>
<keyword evidence="2 3" id="KW-0456">Lyase</keyword>
<dbReference type="RefSeq" id="WP_207089112.1">
    <property type="nucleotide sequence ID" value="NZ_JAFLQW010000435.1"/>
</dbReference>
<dbReference type="GO" id="GO:0016829">
    <property type="term" value="F:lyase activity"/>
    <property type="evidence" value="ECO:0007669"/>
    <property type="project" value="UniProtKB-KW"/>
</dbReference>
<dbReference type="InterPro" id="IPR018536">
    <property type="entry name" value="CpcS/CpeS"/>
</dbReference>
<evidence type="ECO:0000256" key="1">
    <source>
        <dbReference type="ARBA" id="ARBA00010681"/>
    </source>
</evidence>
<dbReference type="EMBL" id="JAFLQW010000435">
    <property type="protein sequence ID" value="MBO0350637.1"/>
    <property type="molecule type" value="Genomic_DNA"/>
</dbReference>
<dbReference type="Proteomes" id="UP000664844">
    <property type="component" value="Unassembled WGS sequence"/>
</dbReference>
<dbReference type="CDD" id="cd16339">
    <property type="entry name" value="CpcS"/>
    <property type="match status" value="1"/>
</dbReference>
<evidence type="ECO:0000256" key="3">
    <source>
        <dbReference type="HAMAP-Rule" id="MF_01459"/>
    </source>
</evidence>
<protein>
    <recommendedName>
        <fullName evidence="3">Chromophore lyase CpcS/CpeS</fullName>
        <ecNumber evidence="3">4.-.-.-</ecNumber>
    </recommendedName>
</protein>
<accession>A0ABS3FW97</accession>